<name>A0A0C2MJD2_THEKT</name>
<reference evidence="2 3" key="1">
    <citation type="journal article" date="2014" name="Genome Biol. Evol.">
        <title>The genome of the myxosporean Thelohanellus kitauei shows adaptations to nutrient acquisition within its fish host.</title>
        <authorList>
            <person name="Yang Y."/>
            <person name="Xiong J."/>
            <person name="Zhou Z."/>
            <person name="Huo F."/>
            <person name="Miao W."/>
            <person name="Ran C."/>
            <person name="Liu Y."/>
            <person name="Zhang J."/>
            <person name="Feng J."/>
            <person name="Wang M."/>
            <person name="Wang M."/>
            <person name="Wang L."/>
            <person name="Yao B."/>
        </authorList>
    </citation>
    <scope>NUCLEOTIDE SEQUENCE [LARGE SCALE GENOMIC DNA]</scope>
    <source>
        <strain evidence="2">Wuqing</strain>
    </source>
</reference>
<gene>
    <name evidence="2" type="ORF">RF11_03866</name>
</gene>
<dbReference type="AlphaFoldDB" id="A0A0C2MJD2"/>
<comment type="caution">
    <text evidence="2">The sequence shown here is derived from an EMBL/GenBank/DDBJ whole genome shotgun (WGS) entry which is preliminary data.</text>
</comment>
<evidence type="ECO:0000313" key="3">
    <source>
        <dbReference type="Proteomes" id="UP000031668"/>
    </source>
</evidence>
<protein>
    <recommendedName>
        <fullName evidence="1">E3 ubiquitin-protein ligase UBR1-like winged-helix domain-containing protein</fullName>
    </recommendedName>
</protein>
<keyword evidence="3" id="KW-1185">Reference proteome</keyword>
<dbReference type="EMBL" id="JWZT01004259">
    <property type="protein sequence ID" value="KII64460.1"/>
    <property type="molecule type" value="Genomic_DNA"/>
</dbReference>
<evidence type="ECO:0000313" key="2">
    <source>
        <dbReference type="EMBL" id="KII64460.1"/>
    </source>
</evidence>
<evidence type="ECO:0000259" key="1">
    <source>
        <dbReference type="Pfam" id="PF22960"/>
    </source>
</evidence>
<organism evidence="2 3">
    <name type="scientific">Thelohanellus kitauei</name>
    <name type="common">Myxosporean</name>
    <dbReference type="NCBI Taxonomy" id="669202"/>
    <lineage>
        <taxon>Eukaryota</taxon>
        <taxon>Metazoa</taxon>
        <taxon>Cnidaria</taxon>
        <taxon>Myxozoa</taxon>
        <taxon>Myxosporea</taxon>
        <taxon>Bivalvulida</taxon>
        <taxon>Platysporina</taxon>
        <taxon>Myxobolidae</taxon>
        <taxon>Thelohanellus</taxon>
    </lineage>
</organism>
<proteinExistence type="predicted"/>
<dbReference type="InterPro" id="IPR055194">
    <property type="entry name" value="UBR1-like_WH"/>
</dbReference>
<dbReference type="Pfam" id="PF22960">
    <property type="entry name" value="WHD_UBR1"/>
    <property type="match status" value="1"/>
</dbReference>
<accession>A0A0C2MJD2</accession>
<dbReference type="OrthoDB" id="26387at2759"/>
<dbReference type="Proteomes" id="UP000031668">
    <property type="component" value="Unassembled WGS sequence"/>
</dbReference>
<feature type="domain" description="E3 ubiquitin-protein ligase UBR1-like winged-helix" evidence="1">
    <location>
        <begin position="382"/>
        <end position="449"/>
    </location>
</feature>
<sequence>MHVKSVVDYLVENGFLSKMIDYISSLFDDIRIEYGLNRPFQPRRDKNNIFPLECVLQTDSLLYSCLRVSLKVLNVECNYRSELFNTGSRLIRFCVEFDSKQFYKIKERKYQSSFISFLIDTSEIFFQFLSGLVKLLVKYDEIAQDILESFIKRLYLYIDNDSNNNDYTSAIQQLINNSSIDKDTFCIYNLSRRIFADIFMRFYSKRNSIPEIIDESFRDEKMLMWMAIPIITTLAFVSKTSSMCWGIITEKSYFYGISYLESDIMYYMQMQDLNIIQIIISHMNLEVLLRYFLFPICPSLREHVMFFHPISSMLSSNEFPCCVILRYLLILLYNSLLERHFIGDFPHPDYQFEERKVIHILALEHPKFEGAPEKYKFFRDTRVMKKLVETKNFDPIVEEVTCFTTDNNGKKKYTLKPEYANLVNVFYFLYTFLESRDISPRIMNLYEKKGCKFMLPKIPELREAFIRMNDFMFSNAFCELFLSVLVEWHRPLVPNGSRASDNLVITSMTICLMLKVSLDHKIYTGLKKTIDFVFDVQKKLGDINILIFLVQAGQKEKHACFSSVIDYLVQLSRIRPESISSLPTSPSDWKKRSHECRNQAQKVFQNELLEVSNISKEEPLHKRDITREL</sequence>